<gene>
    <name evidence="1" type="ORF">KTC_46900</name>
</gene>
<accession>A0A455SS93</accession>
<proteinExistence type="predicted"/>
<reference evidence="1" key="1">
    <citation type="submission" date="2018-12" db="EMBL/GenBank/DDBJ databases">
        <title>Novel natural products biosynthetic potential of the class Ktedonobacteria.</title>
        <authorList>
            <person name="Zheng Y."/>
            <person name="Saitou A."/>
            <person name="Wang C.M."/>
            <person name="Toyoda A."/>
            <person name="Minakuchi Y."/>
            <person name="Sekiguchi Y."/>
            <person name="Ueda K."/>
            <person name="Takano H."/>
            <person name="Sakai Y."/>
            <person name="Yokota A."/>
            <person name="Yabe S."/>
        </authorList>
    </citation>
    <scope>NUCLEOTIDE SEQUENCE</scope>
    <source>
        <strain evidence="1">COM3</strain>
    </source>
</reference>
<protein>
    <submittedName>
        <fullName evidence="1">Uncharacterized protein</fullName>
    </submittedName>
</protein>
<dbReference type="AlphaFoldDB" id="A0A455SS93"/>
<sequence length="68" mass="7501">MPLSGSKWETSTDGAEGHRVLNVKKKEATAVSCDTARGEKEVENVRRKMTTLSNSSSLLFYLRRISAA</sequence>
<name>A0A455SS93_9CHLR</name>
<evidence type="ECO:0000313" key="1">
    <source>
        <dbReference type="EMBL" id="BBH89939.1"/>
    </source>
</evidence>
<dbReference type="EMBL" id="AP019376">
    <property type="protein sequence ID" value="BBH89939.1"/>
    <property type="molecule type" value="Genomic_DNA"/>
</dbReference>
<organism evidence="1">
    <name type="scientific">Thermosporothrix sp. COM3</name>
    <dbReference type="NCBI Taxonomy" id="2490863"/>
    <lineage>
        <taxon>Bacteria</taxon>
        <taxon>Bacillati</taxon>
        <taxon>Chloroflexota</taxon>
        <taxon>Ktedonobacteria</taxon>
        <taxon>Ktedonobacterales</taxon>
        <taxon>Thermosporotrichaceae</taxon>
        <taxon>Thermosporothrix</taxon>
    </lineage>
</organism>